<keyword evidence="4" id="KW-0645">Protease</keyword>
<proteinExistence type="inferred from homology"/>
<accession>A0ABZ0Z2A7</accession>
<dbReference type="InterPro" id="IPR001907">
    <property type="entry name" value="ClpP"/>
</dbReference>
<dbReference type="Pfam" id="PF00574">
    <property type="entry name" value="CLP_protease"/>
    <property type="match status" value="1"/>
</dbReference>
<sequence>MGKLELQQFELKERDLYLFGEIDNNMSFDFIKAVNVIIQKDKEICEENKKAIKTICEENTNNNEIKIPEVNIYLNSSGGFCYEGFAIYDAIQKLNNHCKVNIIITGMCMSMAIPIALSVPYEQRKCTQYTTFMIHQCSNLIFGKVAELEDGAKESKRLTNNVYDIILSNTAITKEELNDNYDKRTDWIIDTEQALKYKIVSEII</sequence>
<dbReference type="PRINTS" id="PR00127">
    <property type="entry name" value="CLPPROTEASEP"/>
</dbReference>
<reference evidence="4 5" key="1">
    <citation type="submission" date="2023-11" db="EMBL/GenBank/DDBJ databases">
        <authorList>
            <person name="Cook R."/>
            <person name="Crisci M."/>
            <person name="Pye H."/>
            <person name="Adriaenssens E."/>
            <person name="Santini J."/>
        </authorList>
    </citation>
    <scope>NUCLEOTIDE SEQUENCE [LARGE SCALE GENOMIC DNA]</scope>
    <source>
        <strain evidence="4">Lak_Megaphage_RVC_JS4_GC31</strain>
    </source>
</reference>
<dbReference type="Gene3D" id="3.90.226.10">
    <property type="entry name" value="2-enoyl-CoA Hydratase, Chain A, domain 1"/>
    <property type="match status" value="1"/>
</dbReference>
<evidence type="ECO:0000313" key="4">
    <source>
        <dbReference type="EMBL" id="WQJ53174.1"/>
    </source>
</evidence>
<dbReference type="GO" id="GO:0008233">
    <property type="term" value="F:peptidase activity"/>
    <property type="evidence" value="ECO:0007669"/>
    <property type="project" value="UniProtKB-KW"/>
</dbReference>
<keyword evidence="3" id="KW-0378">Hydrolase</keyword>
<dbReference type="GO" id="GO:0006508">
    <property type="term" value="P:proteolysis"/>
    <property type="evidence" value="ECO:0007669"/>
    <property type="project" value="UniProtKB-KW"/>
</dbReference>
<dbReference type="EMBL" id="OR769222">
    <property type="protein sequence ID" value="WQJ53174.1"/>
    <property type="molecule type" value="Genomic_DNA"/>
</dbReference>
<dbReference type="SUPFAM" id="SSF52096">
    <property type="entry name" value="ClpP/crotonase"/>
    <property type="match status" value="1"/>
</dbReference>
<dbReference type="PANTHER" id="PTHR10381">
    <property type="entry name" value="ATP-DEPENDENT CLP PROTEASE PROTEOLYTIC SUBUNIT"/>
    <property type="match status" value="1"/>
</dbReference>
<evidence type="ECO:0000256" key="3">
    <source>
        <dbReference type="ARBA" id="ARBA00022801"/>
    </source>
</evidence>
<evidence type="ECO:0000256" key="1">
    <source>
        <dbReference type="ARBA" id="ARBA00007039"/>
    </source>
</evidence>
<keyword evidence="5" id="KW-1185">Reference proteome</keyword>
<dbReference type="PANTHER" id="PTHR10381:SF70">
    <property type="entry name" value="ATP-DEPENDENT CLP PROTEASE PROTEOLYTIC SUBUNIT"/>
    <property type="match status" value="1"/>
</dbReference>
<comment type="similarity">
    <text evidence="1">Belongs to the peptidase S14 family.</text>
</comment>
<evidence type="ECO:0000313" key="5">
    <source>
        <dbReference type="Proteomes" id="UP001349343"/>
    </source>
</evidence>
<dbReference type="Proteomes" id="UP001349343">
    <property type="component" value="Segment"/>
</dbReference>
<name>A0ABZ0Z2A7_9CAUD</name>
<dbReference type="InterPro" id="IPR029045">
    <property type="entry name" value="ClpP/crotonase-like_dom_sf"/>
</dbReference>
<dbReference type="InterPro" id="IPR023562">
    <property type="entry name" value="ClpP/TepA"/>
</dbReference>
<evidence type="ECO:0000256" key="2">
    <source>
        <dbReference type="ARBA" id="ARBA00022490"/>
    </source>
</evidence>
<keyword evidence="2" id="KW-0963">Cytoplasm</keyword>
<organism evidence="4 5">
    <name type="scientific">phage Lak_Megaphage_RVC_JS4_GC31</name>
    <dbReference type="NCBI Taxonomy" id="3109228"/>
    <lineage>
        <taxon>Viruses</taxon>
        <taxon>Duplodnaviria</taxon>
        <taxon>Heunggongvirae</taxon>
        <taxon>Uroviricota</taxon>
        <taxon>Caudoviricetes</taxon>
        <taxon>Caudoviricetes code 15 clade</taxon>
    </lineage>
</organism>
<protein>
    <submittedName>
        <fullName evidence="4">Head maturation protease</fullName>
    </submittedName>
</protein>